<proteinExistence type="predicted"/>
<dbReference type="Gene3D" id="3.40.630.30">
    <property type="match status" value="1"/>
</dbReference>
<dbReference type="InterPro" id="IPR016181">
    <property type="entry name" value="Acyl_CoA_acyltransferase"/>
</dbReference>
<reference evidence="1 2" key="1">
    <citation type="submission" date="2023-12" db="EMBL/GenBank/DDBJ databases">
        <title>Novel species of the genus Arcicella isolated from rivers.</title>
        <authorList>
            <person name="Lu H."/>
        </authorList>
    </citation>
    <scope>NUCLEOTIDE SEQUENCE [LARGE SCALE GENOMIC DNA]</scope>
    <source>
        <strain evidence="1 2">KCTC 23307</strain>
    </source>
</reference>
<evidence type="ECO:0000313" key="2">
    <source>
        <dbReference type="Proteomes" id="UP001302949"/>
    </source>
</evidence>
<organism evidence="1 2">
    <name type="scientific">Arcicella rigui</name>
    <dbReference type="NCBI Taxonomy" id="797020"/>
    <lineage>
        <taxon>Bacteria</taxon>
        <taxon>Pseudomonadati</taxon>
        <taxon>Bacteroidota</taxon>
        <taxon>Cytophagia</taxon>
        <taxon>Cytophagales</taxon>
        <taxon>Flectobacillaceae</taxon>
        <taxon>Arcicella</taxon>
    </lineage>
</organism>
<protein>
    <recommendedName>
        <fullName evidence="3">BioF2-like acetyltransferase domain-containing protein</fullName>
    </recommendedName>
</protein>
<dbReference type="SUPFAM" id="SSF55729">
    <property type="entry name" value="Acyl-CoA N-acyltransferases (Nat)"/>
    <property type="match status" value="1"/>
</dbReference>
<sequence length="318" mass="36934">MAYQFIASHNFSFVPATNFSFARFLFNEAEHLKQQGGEEVFTFYWKNIENQLFEARFSVILFNKNGFSPLKATFGGVEFSEELSEASLMSFLKSVTLALPKIDSLEITLCPTNYLTEKQVQMLENCLKNLDFKEKYSDQNYYINVSERPFYQVLLSKRYKQLLRKSERLGFSFQACRNPNLKEIHAFIARSRERKNRPMTMTLEVLERCFQLFPTQFYVFTLKKSENLLSVAVCIKISEHSLYTFYLADSDKYLGFSPSIGLLSGIYQFCQENKFRVLDLGIATEKGKLNEGLAFFKAHLGAESSLKKTFLLTFEKKL</sequence>
<keyword evidence="2" id="KW-1185">Reference proteome</keyword>
<evidence type="ECO:0000313" key="1">
    <source>
        <dbReference type="EMBL" id="MEA5139674.1"/>
    </source>
</evidence>
<accession>A0ABU5QBD4</accession>
<dbReference type="RefSeq" id="WP_323296833.1">
    <property type="nucleotide sequence ID" value="NZ_JAYFUM010000011.1"/>
</dbReference>
<evidence type="ECO:0008006" key="3">
    <source>
        <dbReference type="Google" id="ProtNLM"/>
    </source>
</evidence>
<dbReference type="Proteomes" id="UP001302949">
    <property type="component" value="Unassembled WGS sequence"/>
</dbReference>
<dbReference type="EMBL" id="JAYFUM010000011">
    <property type="protein sequence ID" value="MEA5139674.1"/>
    <property type="molecule type" value="Genomic_DNA"/>
</dbReference>
<gene>
    <name evidence="1" type="ORF">VB248_11025</name>
</gene>
<name>A0ABU5QBD4_9BACT</name>
<comment type="caution">
    <text evidence="1">The sequence shown here is derived from an EMBL/GenBank/DDBJ whole genome shotgun (WGS) entry which is preliminary data.</text>
</comment>